<sequence length="190" mass="21650">MLRDKLMPIYYTPEDLRLCLKGQKLVESLPIISSYAFTYDQLKALKDNLDKAKLLIKQYLDSGGQLNSTALDAIGPKYICLLDKDQFSMIDEEAINKNGVNMDIETFMSLRKDSVMALTVDEVKGLLGRNLRELKDYQEQPVISSWIHRQKQSDLDSLDLGLRGGLPDGYIVLPLPSYRKKREAFAFGRI</sequence>
<name>A0ABQ7TQA4_PHRPL</name>
<comment type="subcellular location">
    <subcellularLocation>
        <location evidence="1">Membrane</location>
    </subcellularLocation>
</comment>
<gene>
    <name evidence="7" type="ORF">JD844_019522</name>
</gene>
<keyword evidence="5" id="KW-0472">Membrane</keyword>
<evidence type="ECO:0000256" key="3">
    <source>
        <dbReference type="ARBA" id="ARBA00022729"/>
    </source>
</evidence>
<dbReference type="InterPro" id="IPR010335">
    <property type="entry name" value="Mesothelin"/>
</dbReference>
<dbReference type="EMBL" id="JAIPUX010000026">
    <property type="protein sequence ID" value="KAH0631756.1"/>
    <property type="molecule type" value="Genomic_DNA"/>
</dbReference>
<comment type="similarity">
    <text evidence="2">Belongs to the mesothelin family.</text>
</comment>
<evidence type="ECO:0000313" key="8">
    <source>
        <dbReference type="Proteomes" id="UP000826234"/>
    </source>
</evidence>
<reference evidence="7 8" key="1">
    <citation type="journal article" date="2022" name="Gigascience">
        <title>A chromosome-level genome assembly and annotation of the desert horned lizard, Phrynosoma platyrhinos, provides insight into chromosomal rearrangements among reptiles.</title>
        <authorList>
            <person name="Koochekian N."/>
            <person name="Ascanio A."/>
            <person name="Farleigh K."/>
            <person name="Card D.C."/>
            <person name="Schield D.R."/>
            <person name="Castoe T.A."/>
            <person name="Jezkova T."/>
        </authorList>
    </citation>
    <scope>NUCLEOTIDE SEQUENCE [LARGE SCALE GENOMIC DNA]</scope>
    <source>
        <strain evidence="7">NK-2021</strain>
    </source>
</reference>
<dbReference type="PANTHER" id="PTHR23412:SF6">
    <property type="entry name" value="MESOTHELIN"/>
    <property type="match status" value="1"/>
</dbReference>
<keyword evidence="6" id="KW-0325">Glycoprotein</keyword>
<keyword evidence="8" id="KW-1185">Reference proteome</keyword>
<evidence type="ECO:0000256" key="2">
    <source>
        <dbReference type="ARBA" id="ARBA00011016"/>
    </source>
</evidence>
<evidence type="ECO:0000256" key="1">
    <source>
        <dbReference type="ARBA" id="ARBA00004370"/>
    </source>
</evidence>
<evidence type="ECO:0000313" key="7">
    <source>
        <dbReference type="EMBL" id="KAH0631756.1"/>
    </source>
</evidence>
<evidence type="ECO:0000256" key="4">
    <source>
        <dbReference type="ARBA" id="ARBA00022889"/>
    </source>
</evidence>
<evidence type="ECO:0000256" key="6">
    <source>
        <dbReference type="ARBA" id="ARBA00023180"/>
    </source>
</evidence>
<dbReference type="Pfam" id="PF06060">
    <property type="entry name" value="Mesothelin"/>
    <property type="match status" value="1"/>
</dbReference>
<evidence type="ECO:0000256" key="5">
    <source>
        <dbReference type="ARBA" id="ARBA00023136"/>
    </source>
</evidence>
<proteinExistence type="inferred from homology"/>
<keyword evidence="3" id="KW-0732">Signal</keyword>
<organism evidence="7 8">
    <name type="scientific">Phrynosoma platyrhinos</name>
    <name type="common">Desert horned lizard</name>
    <dbReference type="NCBI Taxonomy" id="52577"/>
    <lineage>
        <taxon>Eukaryota</taxon>
        <taxon>Metazoa</taxon>
        <taxon>Chordata</taxon>
        <taxon>Craniata</taxon>
        <taxon>Vertebrata</taxon>
        <taxon>Euteleostomi</taxon>
        <taxon>Lepidosauria</taxon>
        <taxon>Squamata</taxon>
        <taxon>Bifurcata</taxon>
        <taxon>Unidentata</taxon>
        <taxon>Episquamata</taxon>
        <taxon>Toxicofera</taxon>
        <taxon>Iguania</taxon>
        <taxon>Phrynosomatidae</taxon>
        <taxon>Phrynosomatinae</taxon>
        <taxon>Phrynosoma</taxon>
    </lineage>
</organism>
<keyword evidence="4" id="KW-0130">Cell adhesion</keyword>
<dbReference type="PANTHER" id="PTHR23412">
    <property type="entry name" value="STEREOCILIN RELATED"/>
    <property type="match status" value="1"/>
</dbReference>
<accession>A0ABQ7TQA4</accession>
<dbReference type="InterPro" id="IPR026664">
    <property type="entry name" value="Stereocilin-rel"/>
</dbReference>
<protein>
    <submittedName>
        <fullName evidence="7">Uncharacterized protein</fullName>
    </submittedName>
</protein>
<dbReference type="Proteomes" id="UP000826234">
    <property type="component" value="Unassembled WGS sequence"/>
</dbReference>
<comment type="caution">
    <text evidence="7">The sequence shown here is derived from an EMBL/GenBank/DDBJ whole genome shotgun (WGS) entry which is preliminary data.</text>
</comment>
<dbReference type="Gene3D" id="1.20.970.40">
    <property type="match status" value="1"/>
</dbReference>